<dbReference type="InterPro" id="IPR046938">
    <property type="entry name" value="DNA_clamp_sf"/>
</dbReference>
<accession>A0A8T3YLH0</accession>
<proteinExistence type="inferred from homology"/>
<sequence length="248" mass="26965">MEIVYEDASLFKKFVDGLSALVDEAEFIVDDKGLSLKATDPSQISLVDFSIPRKAFRKFDVKEPAKLGADLNYFTQIMGRAKSGDSLSLSVSGEGSKLNVVFSGAARRAFLIPLLDLSTAELPLPRIDFDAEVKVKADALQDSFKDANLISTHVVLSVENDSFVLKASSSKGNLENVYSNKDKSLVSLTAGAETRAMFPLDYLVSILKASSSDTEVTVKLKTNAPVEISYSVGEAKFVYFLAPRIESE</sequence>
<evidence type="ECO:0000256" key="1">
    <source>
        <dbReference type="ARBA" id="ARBA00010462"/>
    </source>
</evidence>
<dbReference type="CDD" id="cd00577">
    <property type="entry name" value="PCNA"/>
    <property type="match status" value="1"/>
</dbReference>
<reference evidence="8" key="1">
    <citation type="submission" date="2020-07" db="EMBL/GenBank/DDBJ databases">
        <title>Huge and variable diversity of episymbiotic CPR bacteria and DPANN archaea in groundwater ecosystems.</title>
        <authorList>
            <person name="He C.Y."/>
            <person name="Keren R."/>
            <person name="Whittaker M."/>
            <person name="Farag I.F."/>
            <person name="Doudna J."/>
            <person name="Cate J.H.D."/>
            <person name="Banfield J.F."/>
        </authorList>
    </citation>
    <scope>NUCLEOTIDE SEQUENCE</scope>
    <source>
        <strain evidence="8">NC_groundwater_1296_Ag_S-0.2um_52_80</strain>
    </source>
</reference>
<comment type="similarity">
    <text evidence="1 3 4">Belongs to the PCNA family.</text>
</comment>
<keyword evidence="2 3" id="KW-0238">DNA-binding</keyword>
<comment type="function">
    <text evidence="3">Sliding clamp subunit that acts as a moving platform for DNA processing. Responsible for tethering the catalytic subunit of DNA polymerase and other proteins to DNA during high-speed replication.</text>
</comment>
<comment type="subunit">
    <text evidence="3">Homotrimer. The subunits circularize to form a toroid; DNA passes through its center. Replication factor C (RFC) is required to load the toroid on the DNA.</text>
</comment>
<evidence type="ECO:0000256" key="5">
    <source>
        <dbReference type="RuleBase" id="RU003673"/>
    </source>
</evidence>
<feature type="domain" description="Proliferating cell nuclear antigen PCNA N-terminal" evidence="6">
    <location>
        <begin position="2"/>
        <end position="106"/>
    </location>
</feature>
<dbReference type="HAMAP" id="MF_00317">
    <property type="entry name" value="DNApol_clamp_arch"/>
    <property type="match status" value="1"/>
</dbReference>
<evidence type="ECO:0000313" key="9">
    <source>
        <dbReference type="Proteomes" id="UP000732298"/>
    </source>
</evidence>
<feature type="domain" description="Proliferating cell nuclear antigen PCNA C-terminal" evidence="7">
    <location>
        <begin position="125"/>
        <end position="244"/>
    </location>
</feature>
<dbReference type="Proteomes" id="UP000732298">
    <property type="component" value="Unassembled WGS sequence"/>
</dbReference>
<evidence type="ECO:0000256" key="4">
    <source>
        <dbReference type="RuleBase" id="RU003671"/>
    </source>
</evidence>
<dbReference type="GO" id="GO:0006272">
    <property type="term" value="P:leading strand elongation"/>
    <property type="evidence" value="ECO:0007669"/>
    <property type="project" value="TreeGrafter"/>
</dbReference>
<dbReference type="Pfam" id="PF02747">
    <property type="entry name" value="PCNA_C"/>
    <property type="match status" value="1"/>
</dbReference>
<name>A0A8T3YLH0_9ARCH</name>
<dbReference type="AlphaFoldDB" id="A0A8T3YLH0"/>
<dbReference type="InterPro" id="IPR000730">
    <property type="entry name" value="Pr_cel_nuc_antig"/>
</dbReference>
<evidence type="ECO:0000313" key="8">
    <source>
        <dbReference type="EMBL" id="MBI4210642.1"/>
    </source>
</evidence>
<protein>
    <recommendedName>
        <fullName evidence="3">DNA polymerase sliding clamp</fullName>
    </recommendedName>
    <alternativeName>
        <fullName evidence="3">Proliferating cell nuclear antigen homolog</fullName>
        <shortName evidence="3">PCNA</shortName>
    </alternativeName>
</protein>
<dbReference type="PANTHER" id="PTHR11352">
    <property type="entry name" value="PROLIFERATING CELL NUCLEAR ANTIGEN"/>
    <property type="match status" value="1"/>
</dbReference>
<evidence type="ECO:0000256" key="3">
    <source>
        <dbReference type="HAMAP-Rule" id="MF_00317"/>
    </source>
</evidence>
<dbReference type="PRINTS" id="PR00339">
    <property type="entry name" value="PCNACYCLIN"/>
</dbReference>
<dbReference type="GO" id="GO:0030337">
    <property type="term" value="F:DNA polymerase processivity factor activity"/>
    <property type="evidence" value="ECO:0007669"/>
    <property type="project" value="UniProtKB-UniRule"/>
</dbReference>
<dbReference type="GO" id="GO:0003677">
    <property type="term" value="F:DNA binding"/>
    <property type="evidence" value="ECO:0007669"/>
    <property type="project" value="UniProtKB-UniRule"/>
</dbReference>
<dbReference type="SUPFAM" id="SSF55979">
    <property type="entry name" value="DNA clamp"/>
    <property type="match status" value="2"/>
</dbReference>
<dbReference type="GO" id="GO:0006275">
    <property type="term" value="P:regulation of DNA replication"/>
    <property type="evidence" value="ECO:0007669"/>
    <property type="project" value="UniProtKB-UniRule"/>
</dbReference>
<evidence type="ECO:0000259" key="6">
    <source>
        <dbReference type="Pfam" id="PF00705"/>
    </source>
</evidence>
<evidence type="ECO:0000259" key="7">
    <source>
        <dbReference type="Pfam" id="PF02747"/>
    </source>
</evidence>
<comment type="caution">
    <text evidence="8">The sequence shown here is derived from an EMBL/GenBank/DDBJ whole genome shotgun (WGS) entry which is preliminary data.</text>
</comment>
<gene>
    <name evidence="3 8" type="primary">pcn</name>
    <name evidence="8" type="ORF">HY544_04005</name>
</gene>
<comment type="function">
    <text evidence="5">Sliding clamp subunit. Responsible for tethering the catalytic subunit of DNA polymerase to DNA during high-speed replication.</text>
</comment>
<dbReference type="NCBIfam" id="TIGR00590">
    <property type="entry name" value="pcna"/>
    <property type="match status" value="1"/>
</dbReference>
<dbReference type="Pfam" id="PF00705">
    <property type="entry name" value="PCNA_N"/>
    <property type="match status" value="1"/>
</dbReference>
<dbReference type="Gene3D" id="3.70.10.10">
    <property type="match status" value="1"/>
</dbReference>
<evidence type="ECO:0000256" key="2">
    <source>
        <dbReference type="ARBA" id="ARBA00023125"/>
    </source>
</evidence>
<dbReference type="InterPro" id="IPR022648">
    <property type="entry name" value="Pr_cel_nuc_antig_N"/>
</dbReference>
<keyword evidence="3 4" id="KW-0235">DNA replication</keyword>
<dbReference type="EMBL" id="JACQPB010000039">
    <property type="protein sequence ID" value="MBI4210642.1"/>
    <property type="molecule type" value="Genomic_DNA"/>
</dbReference>
<organism evidence="8 9">
    <name type="scientific">Candidatus Iainarchaeum sp</name>
    <dbReference type="NCBI Taxonomy" id="3101447"/>
    <lineage>
        <taxon>Archaea</taxon>
        <taxon>Candidatus Iainarchaeota</taxon>
        <taxon>Candidatus Iainarchaeia</taxon>
        <taxon>Candidatus Iainarchaeales</taxon>
        <taxon>Candidatus Iainarchaeaceae</taxon>
        <taxon>Candidatus Iainarchaeum</taxon>
    </lineage>
</organism>
<dbReference type="InterPro" id="IPR022649">
    <property type="entry name" value="Pr_cel_nuc_antig_C"/>
</dbReference>
<dbReference type="PANTHER" id="PTHR11352:SF0">
    <property type="entry name" value="PROLIFERATING CELL NUCLEAR ANTIGEN"/>
    <property type="match status" value="1"/>
</dbReference>